<organism evidence="1 2">
    <name type="scientific">Russula earlei</name>
    <dbReference type="NCBI Taxonomy" id="71964"/>
    <lineage>
        <taxon>Eukaryota</taxon>
        <taxon>Fungi</taxon>
        <taxon>Dikarya</taxon>
        <taxon>Basidiomycota</taxon>
        <taxon>Agaricomycotina</taxon>
        <taxon>Agaricomycetes</taxon>
        <taxon>Russulales</taxon>
        <taxon>Russulaceae</taxon>
        <taxon>Russula</taxon>
    </lineage>
</organism>
<evidence type="ECO:0000313" key="1">
    <source>
        <dbReference type="EMBL" id="KAI9510012.1"/>
    </source>
</evidence>
<name>A0ACC0UFZ8_9AGAM</name>
<reference evidence="1" key="1">
    <citation type="submission" date="2021-03" db="EMBL/GenBank/DDBJ databases">
        <title>Evolutionary priming and transition to the ectomycorrhizal habit in an iconic lineage of mushroom-forming fungi: is preadaptation a requirement?</title>
        <authorList>
            <consortium name="DOE Joint Genome Institute"/>
            <person name="Looney B.P."/>
            <person name="Miyauchi S."/>
            <person name="Morin E."/>
            <person name="Drula E."/>
            <person name="Courty P.E."/>
            <person name="Chicoki N."/>
            <person name="Fauchery L."/>
            <person name="Kohler A."/>
            <person name="Kuo A."/>
            <person name="LaButti K."/>
            <person name="Pangilinan J."/>
            <person name="Lipzen A."/>
            <person name="Riley R."/>
            <person name="Andreopoulos W."/>
            <person name="He G."/>
            <person name="Johnson J."/>
            <person name="Barry K.W."/>
            <person name="Grigoriev I.V."/>
            <person name="Nagy L."/>
            <person name="Hibbett D."/>
            <person name="Henrissat B."/>
            <person name="Matheny P.B."/>
            <person name="Labbe J."/>
            <person name="Martin A.F."/>
        </authorList>
    </citation>
    <scope>NUCLEOTIDE SEQUENCE</scope>
    <source>
        <strain evidence="1">BPL698</strain>
    </source>
</reference>
<sequence>MRDFKAAVSMHTLLRVVMRMCRGSSAVHRLCSPVQEEHQLILRAVHCSNLLIARPEYILCDDVGIVGIFKYVDDQKMAPEHVVAFLAKNTDRILKDKVHNLQNKLVELRSSLYLCGPRVYSLRPGFMFCSTQFTTTSAQMALIITSAIPTRARLMNYAGLVFDTLHKRETFVSHPARLFSMTFLFAALVIHKSVLRMSHADMNINETSSYVDLAPLYGNNKETLDNRDLIATDKIRVRDG</sequence>
<dbReference type="EMBL" id="JAGFNK010000050">
    <property type="protein sequence ID" value="KAI9510012.1"/>
    <property type="molecule type" value="Genomic_DNA"/>
</dbReference>
<gene>
    <name evidence="1" type="ORF">F5148DRAFT_1340476</name>
</gene>
<comment type="caution">
    <text evidence="1">The sequence shown here is derived from an EMBL/GenBank/DDBJ whole genome shotgun (WGS) entry which is preliminary data.</text>
</comment>
<protein>
    <submittedName>
        <fullName evidence="1">Uncharacterized protein</fullName>
    </submittedName>
</protein>
<proteinExistence type="predicted"/>
<dbReference type="Proteomes" id="UP001207468">
    <property type="component" value="Unassembled WGS sequence"/>
</dbReference>
<keyword evidence="2" id="KW-1185">Reference proteome</keyword>
<evidence type="ECO:0000313" key="2">
    <source>
        <dbReference type="Proteomes" id="UP001207468"/>
    </source>
</evidence>
<accession>A0ACC0UFZ8</accession>